<comment type="caution">
    <text evidence="1">The sequence shown here is derived from an EMBL/GenBank/DDBJ whole genome shotgun (WGS) entry which is preliminary data.</text>
</comment>
<protein>
    <submittedName>
        <fullName evidence="1">DUF6525 family protein</fullName>
    </submittedName>
</protein>
<dbReference type="Proteomes" id="UP001524547">
    <property type="component" value="Unassembled WGS sequence"/>
</dbReference>
<dbReference type="InterPro" id="IPR045386">
    <property type="entry name" value="DUF6525"/>
</dbReference>
<dbReference type="Pfam" id="PF20135">
    <property type="entry name" value="DUF6525"/>
    <property type="match status" value="1"/>
</dbReference>
<name>A0ABT1VZS5_9PROT</name>
<organism evidence="1 2">
    <name type="scientific">Rhizosaccharibacter radicis</name>
    <dbReference type="NCBI Taxonomy" id="2782605"/>
    <lineage>
        <taxon>Bacteria</taxon>
        <taxon>Pseudomonadati</taxon>
        <taxon>Pseudomonadota</taxon>
        <taxon>Alphaproteobacteria</taxon>
        <taxon>Acetobacterales</taxon>
        <taxon>Acetobacteraceae</taxon>
        <taxon>Rhizosaccharibacter</taxon>
    </lineage>
</organism>
<proteinExistence type="predicted"/>
<sequence>MMIAAVPGAAAVNDRGERARHWRRFAGDDWNSFDSLPPVIRRRLCDHAYDAWSVNALMVWQRYRRHLGDEGRAERAMLRYLDHLERQERRLFAASQNMPGGAVLPHDRAAASVLRATAGRG</sequence>
<accession>A0ABT1VZS5</accession>
<reference evidence="1 2" key="1">
    <citation type="submission" date="2022-06" db="EMBL/GenBank/DDBJ databases">
        <title>Rhizosaccharibacter gen. nov. sp. nov. KSS12, endophytic bacteria isolated from sugarcane.</title>
        <authorList>
            <person name="Pitiwittayakul N."/>
        </authorList>
    </citation>
    <scope>NUCLEOTIDE SEQUENCE [LARGE SCALE GENOMIC DNA]</scope>
    <source>
        <strain evidence="1 2">KSS12</strain>
    </source>
</reference>
<dbReference type="RefSeq" id="WP_422919862.1">
    <property type="nucleotide sequence ID" value="NZ_JAMZEJ010000005.1"/>
</dbReference>
<dbReference type="EMBL" id="JAMZEJ010000005">
    <property type="protein sequence ID" value="MCQ8241123.1"/>
    <property type="molecule type" value="Genomic_DNA"/>
</dbReference>
<gene>
    <name evidence="1" type="ORF">NFI88_09755</name>
</gene>
<evidence type="ECO:0000313" key="1">
    <source>
        <dbReference type="EMBL" id="MCQ8241123.1"/>
    </source>
</evidence>
<evidence type="ECO:0000313" key="2">
    <source>
        <dbReference type="Proteomes" id="UP001524547"/>
    </source>
</evidence>
<keyword evidence="2" id="KW-1185">Reference proteome</keyword>